<evidence type="ECO:0000256" key="1">
    <source>
        <dbReference type="SAM" id="Phobius"/>
    </source>
</evidence>
<protein>
    <submittedName>
        <fullName evidence="2">ABC-2 type transport system permease protein</fullName>
    </submittedName>
</protein>
<gene>
    <name evidence="2" type="ORF">SAMN05216179_1211</name>
</gene>
<sequence>MPSKTSYFKKEIWKQSFRTSGWIGIAYFIALIFVLPLQIIMELSSVDQETITYYQENVHHLLYFNGEIQGLLMITAPVLASIFTFRYMQVKGSADFMHSLPIKRSQLFYHQFLLGYLMVIVPAIINALLLLALYGTMDVDHMYQHADIGNWLYFTIMINTLFYTFSVLIGVLTGISTVQAALSYIFLLFPAGISMLIYYNLEMLLIGFSPEYAVGNNLSNLSPFIQVFDIQFRELDIKNFSFYWIISLICIVSSIIIYRGRNVEAANQALAFTILKPVFKIGVTFCFMLLGGTYFGFVQGQFLGWISFGYLFGAFIGYLLAEMLIQKTWRIFHQWKGLLLYIGVSLLVLLSIVFDIYGFEKRIPEPENVESVFITDDSFRFNTYQSGENAKDNANITDPELIKKIIGLHQTILDDEYYEKAHNRNYTEDSQTFFINYYLENGQKINRRYFIPSMSELSHLVEPILESDSFKRSNLAWLYDDISNFHKISLYGFHGNHEIDNQNTMVKIIEALKKDYMNASYEEITQGYFQDLGSIEFEKKPEQFYHVPIVNDYENLKEVLEEEQLNRGIFFGKEDVAMAAVMRTSDNNRELFYDLSRPNEIDDDNLLIIQDREQLDQVYSLWEQETMKGDWEIGLYEVTTNNFITSFRVNEKQLPAFVLENFK</sequence>
<dbReference type="RefSeq" id="WP_073200707.1">
    <property type="nucleotide sequence ID" value="NZ_FRCZ01000002.1"/>
</dbReference>
<reference evidence="2 3" key="1">
    <citation type="submission" date="2016-11" db="EMBL/GenBank/DDBJ databases">
        <authorList>
            <person name="Jaros S."/>
            <person name="Januszkiewicz K."/>
            <person name="Wedrychowicz H."/>
        </authorList>
    </citation>
    <scope>NUCLEOTIDE SEQUENCE [LARGE SCALE GENOMIC DNA]</scope>
    <source>
        <strain evidence="2 3">CGMCC 1.10681</strain>
    </source>
</reference>
<dbReference type="PANTHER" id="PTHR39177">
    <property type="entry name" value="ABC TRANSPORTER PERMEASE YTRC-RELATED"/>
    <property type="match status" value="1"/>
</dbReference>
<feature type="transmembrane region" description="Helical" evidence="1">
    <location>
        <begin position="278"/>
        <end position="297"/>
    </location>
</feature>
<keyword evidence="1" id="KW-1133">Transmembrane helix</keyword>
<feature type="transmembrane region" description="Helical" evidence="1">
    <location>
        <begin position="151"/>
        <end position="175"/>
    </location>
</feature>
<feature type="transmembrane region" description="Helical" evidence="1">
    <location>
        <begin position="241"/>
        <end position="258"/>
    </location>
</feature>
<dbReference type="InterPro" id="IPR053046">
    <property type="entry name" value="ABC-5_transporter"/>
</dbReference>
<name>A0A1M7MGU2_9BACI</name>
<evidence type="ECO:0000313" key="3">
    <source>
        <dbReference type="Proteomes" id="UP000184184"/>
    </source>
</evidence>
<dbReference type="EMBL" id="FRCZ01000002">
    <property type="protein sequence ID" value="SHM90049.1"/>
    <property type="molecule type" value="Genomic_DNA"/>
</dbReference>
<feature type="transmembrane region" description="Helical" evidence="1">
    <location>
        <begin position="61"/>
        <end position="87"/>
    </location>
</feature>
<dbReference type="AlphaFoldDB" id="A0A1M7MGU2"/>
<proteinExistence type="predicted"/>
<feature type="transmembrane region" description="Helical" evidence="1">
    <location>
        <begin position="108"/>
        <end position="131"/>
    </location>
</feature>
<dbReference type="Proteomes" id="UP000184184">
    <property type="component" value="Unassembled WGS sequence"/>
</dbReference>
<keyword evidence="3" id="KW-1185">Reference proteome</keyword>
<feature type="transmembrane region" description="Helical" evidence="1">
    <location>
        <begin position="303"/>
        <end position="325"/>
    </location>
</feature>
<accession>A0A1M7MGU2</accession>
<feature type="transmembrane region" description="Helical" evidence="1">
    <location>
        <begin position="182"/>
        <end position="201"/>
    </location>
</feature>
<dbReference type="OrthoDB" id="1706490at2"/>
<feature type="transmembrane region" description="Helical" evidence="1">
    <location>
        <begin position="21"/>
        <end position="41"/>
    </location>
</feature>
<dbReference type="STRING" id="1027249.SAMN05216179_1211"/>
<feature type="transmembrane region" description="Helical" evidence="1">
    <location>
        <begin position="337"/>
        <end position="359"/>
    </location>
</feature>
<keyword evidence="1" id="KW-0472">Membrane</keyword>
<keyword evidence="1" id="KW-0812">Transmembrane</keyword>
<dbReference type="PANTHER" id="PTHR39177:SF1">
    <property type="entry name" value="ABC TRANSPORTER PERMEASE YTRC-RELATED"/>
    <property type="match status" value="1"/>
</dbReference>
<organism evidence="2 3">
    <name type="scientific">Gracilibacillus kekensis</name>
    <dbReference type="NCBI Taxonomy" id="1027249"/>
    <lineage>
        <taxon>Bacteria</taxon>
        <taxon>Bacillati</taxon>
        <taxon>Bacillota</taxon>
        <taxon>Bacilli</taxon>
        <taxon>Bacillales</taxon>
        <taxon>Bacillaceae</taxon>
        <taxon>Gracilibacillus</taxon>
    </lineage>
</organism>
<evidence type="ECO:0000313" key="2">
    <source>
        <dbReference type="EMBL" id="SHM90049.1"/>
    </source>
</evidence>